<keyword evidence="1" id="KW-1185">Reference proteome</keyword>
<proteinExistence type="predicted"/>
<dbReference type="WBParaSite" id="maker-uti_cns_0000629-snap-gene-0.3-mRNA-1">
    <property type="protein sequence ID" value="maker-uti_cns_0000629-snap-gene-0.3-mRNA-1"/>
    <property type="gene ID" value="maker-uti_cns_0000629-snap-gene-0.3"/>
</dbReference>
<protein>
    <submittedName>
        <fullName evidence="2">F-box domain-containing protein</fullName>
    </submittedName>
</protein>
<dbReference type="AlphaFoldDB" id="A0A1I8G2G5"/>
<dbReference type="Proteomes" id="UP000095280">
    <property type="component" value="Unplaced"/>
</dbReference>
<dbReference type="SUPFAM" id="SSF52047">
    <property type="entry name" value="RNI-like"/>
    <property type="match status" value="1"/>
</dbReference>
<organism evidence="1 2">
    <name type="scientific">Macrostomum lignano</name>
    <dbReference type="NCBI Taxonomy" id="282301"/>
    <lineage>
        <taxon>Eukaryota</taxon>
        <taxon>Metazoa</taxon>
        <taxon>Spiralia</taxon>
        <taxon>Lophotrochozoa</taxon>
        <taxon>Platyhelminthes</taxon>
        <taxon>Rhabditophora</taxon>
        <taxon>Macrostomorpha</taxon>
        <taxon>Macrostomida</taxon>
        <taxon>Macrostomidae</taxon>
        <taxon>Macrostomum</taxon>
    </lineage>
</organism>
<sequence>EQLRQILRCLPAGLADLRVLIHGNQCFFGAELGCPLPPGLQRLQLTGSLFYVPWSLQLSDTLSGCPALAHVELLAGTDDLLAALLSRLPRLRCLRFHDCSCLTRQAWVKLRNLPSFEAATPDLYEFWAIYCRKSVLTDEAVADLCASPVARGLRRLSLSDCSQLTAVALASIASGCPWLTELQLEGFRRVPRDERIEAAFEHRLCNCLSSALQLPPFSSASASLHGVSALWKRLIENNV</sequence>
<reference evidence="2" key="1">
    <citation type="submission" date="2016-11" db="UniProtKB">
        <authorList>
            <consortium name="WormBaseParasite"/>
        </authorList>
    </citation>
    <scope>IDENTIFICATION</scope>
</reference>
<dbReference type="InterPro" id="IPR032675">
    <property type="entry name" value="LRR_dom_sf"/>
</dbReference>
<dbReference type="Gene3D" id="3.80.10.10">
    <property type="entry name" value="Ribonuclease Inhibitor"/>
    <property type="match status" value="1"/>
</dbReference>
<name>A0A1I8G2G5_9PLAT</name>
<accession>A0A1I8G2G5</accession>
<evidence type="ECO:0000313" key="1">
    <source>
        <dbReference type="Proteomes" id="UP000095280"/>
    </source>
</evidence>
<evidence type="ECO:0000313" key="2">
    <source>
        <dbReference type="WBParaSite" id="maker-uti_cns_0000629-snap-gene-0.3-mRNA-1"/>
    </source>
</evidence>